<reference evidence="4 5" key="1">
    <citation type="submission" date="2018-07" db="EMBL/GenBank/DDBJ databases">
        <title>Venubactetium sediminum gen. nov., sp. nov., isolated from a marine solar saltern.</title>
        <authorList>
            <person name="Wang S."/>
        </authorList>
    </citation>
    <scope>NUCLEOTIDE SEQUENCE [LARGE SCALE GENOMIC DNA]</scope>
    <source>
        <strain evidence="4 5">WD2A32</strain>
    </source>
</reference>
<dbReference type="InterPro" id="IPR042272">
    <property type="entry name" value="ATP12_ATP_synth-F1-assembly_N"/>
</dbReference>
<dbReference type="RefSeq" id="WP_114582465.1">
    <property type="nucleotide sequence ID" value="NZ_QPMH01000010.1"/>
</dbReference>
<gene>
    <name evidence="4" type="ORF">DRB17_12085</name>
</gene>
<dbReference type="InterPro" id="IPR011419">
    <property type="entry name" value="ATP12_ATP_synth-F1-assembly"/>
</dbReference>
<keyword evidence="5" id="KW-1185">Reference proteome</keyword>
<comment type="similarity">
    <text evidence="1">Belongs to the ATP12 family.</text>
</comment>
<proteinExistence type="inferred from homology"/>
<dbReference type="EMBL" id="QPMH01000010">
    <property type="protein sequence ID" value="RDD61663.1"/>
    <property type="molecule type" value="Genomic_DNA"/>
</dbReference>
<organism evidence="4 5">
    <name type="scientific">Ferruginivarius sediminum</name>
    <dbReference type="NCBI Taxonomy" id="2661937"/>
    <lineage>
        <taxon>Bacteria</taxon>
        <taxon>Pseudomonadati</taxon>
        <taxon>Pseudomonadota</taxon>
        <taxon>Alphaproteobacteria</taxon>
        <taxon>Rhodospirillales</taxon>
        <taxon>Rhodospirillaceae</taxon>
        <taxon>Ferruginivarius</taxon>
    </lineage>
</organism>
<evidence type="ECO:0000256" key="2">
    <source>
        <dbReference type="ARBA" id="ARBA00022946"/>
    </source>
</evidence>
<dbReference type="AlphaFoldDB" id="A0A369T8N5"/>
<dbReference type="InterPro" id="IPR023335">
    <property type="entry name" value="ATP12_ortho_dom_sf"/>
</dbReference>
<accession>A0A369T8N5</accession>
<evidence type="ECO:0000256" key="3">
    <source>
        <dbReference type="ARBA" id="ARBA00023186"/>
    </source>
</evidence>
<keyword evidence="3" id="KW-0143">Chaperone</keyword>
<dbReference type="Proteomes" id="UP000253941">
    <property type="component" value="Unassembled WGS sequence"/>
</dbReference>
<name>A0A369T8N5_9PROT</name>
<dbReference type="SUPFAM" id="SSF160909">
    <property type="entry name" value="ATP12-like"/>
    <property type="match status" value="1"/>
</dbReference>
<evidence type="ECO:0000313" key="4">
    <source>
        <dbReference type="EMBL" id="RDD61663.1"/>
    </source>
</evidence>
<evidence type="ECO:0000313" key="5">
    <source>
        <dbReference type="Proteomes" id="UP000253941"/>
    </source>
</evidence>
<protein>
    <submittedName>
        <fullName evidence="4">ATPase</fullName>
    </submittedName>
</protein>
<dbReference type="PANTHER" id="PTHR21013:SF10">
    <property type="entry name" value="ATP SYNTHASE MITOCHONDRIAL F1 COMPLEX ASSEMBLY FACTOR 2"/>
    <property type="match status" value="1"/>
</dbReference>
<dbReference type="Pfam" id="PF07542">
    <property type="entry name" value="ATP12"/>
    <property type="match status" value="1"/>
</dbReference>
<dbReference type="GO" id="GO:0043461">
    <property type="term" value="P:proton-transporting ATP synthase complex assembly"/>
    <property type="evidence" value="ECO:0007669"/>
    <property type="project" value="InterPro"/>
</dbReference>
<comment type="caution">
    <text evidence="4">The sequence shown here is derived from an EMBL/GenBank/DDBJ whole genome shotgun (WGS) entry which is preliminary data.</text>
</comment>
<keyword evidence="2" id="KW-0809">Transit peptide</keyword>
<sequence length="238" mass="25824">MAEKRIQRFYKMATARPANNGVAVLLDERPVKTPQTRADLVCPTPAMAEAVAAEWAEQGETVDLTNMPMTALACTALDTARTRREELVAGISKYADTDLLCYRVPEPRELAERQHALWQPLLDWAALTYDARLNVTTAILPAEQPPEATQALAAAVAELDDMRLAALSSAVLAAGSVVIGLAMVHGRIDAADAFEAAEVEATFQIEEWGEDAEAARRRAALQRELDAVERFVGLLQAA</sequence>
<evidence type="ECO:0000256" key="1">
    <source>
        <dbReference type="ARBA" id="ARBA00008231"/>
    </source>
</evidence>
<dbReference type="Gene3D" id="3.30.2180.10">
    <property type="entry name" value="ATP12-like"/>
    <property type="match status" value="1"/>
</dbReference>
<dbReference type="PANTHER" id="PTHR21013">
    <property type="entry name" value="ATP SYNTHASE MITOCHONDRIAL F1 COMPLEX ASSEMBLY FACTOR 2/ATP12 PROTEIN, MITOCHONDRIAL PRECURSOR"/>
    <property type="match status" value="1"/>
</dbReference>
<dbReference type="Gene3D" id="1.10.3580.10">
    <property type="entry name" value="ATP12 ATPase"/>
    <property type="match status" value="1"/>
</dbReference>